<protein>
    <recommendedName>
        <fullName evidence="9">Sodium:dicarboxylate symporter</fullName>
    </recommendedName>
</protein>
<feature type="transmembrane region" description="Helical" evidence="6">
    <location>
        <begin position="202"/>
        <end position="223"/>
    </location>
</feature>
<dbReference type="Gene3D" id="1.10.3860.10">
    <property type="entry name" value="Sodium:dicarboxylate symporter"/>
    <property type="match status" value="1"/>
</dbReference>
<dbReference type="OrthoDB" id="9768885at2"/>
<name>A0A1L4CZN3_9BACT</name>
<dbReference type="PANTHER" id="PTHR42865">
    <property type="entry name" value="PROTON/GLUTAMATE-ASPARTATE SYMPORTER"/>
    <property type="match status" value="1"/>
</dbReference>
<feature type="transmembrane region" description="Helical" evidence="6">
    <location>
        <begin position="270"/>
        <end position="291"/>
    </location>
</feature>
<dbReference type="GO" id="GO:0005886">
    <property type="term" value="C:plasma membrane"/>
    <property type="evidence" value="ECO:0007669"/>
    <property type="project" value="TreeGrafter"/>
</dbReference>
<dbReference type="STRING" id="1915309.AXG55_05690"/>
<dbReference type="RefSeq" id="WP_148697154.1">
    <property type="nucleotide sequence ID" value="NZ_CP017834.1"/>
</dbReference>
<dbReference type="Pfam" id="PF00375">
    <property type="entry name" value="SDF"/>
    <property type="match status" value="1"/>
</dbReference>
<feature type="transmembrane region" description="Helical" evidence="6">
    <location>
        <begin position="79"/>
        <end position="101"/>
    </location>
</feature>
<keyword evidence="2" id="KW-0813">Transport</keyword>
<dbReference type="InterPro" id="IPR001991">
    <property type="entry name" value="Na-dicarboxylate_symporter"/>
</dbReference>
<evidence type="ECO:0000256" key="4">
    <source>
        <dbReference type="ARBA" id="ARBA00022989"/>
    </source>
</evidence>
<evidence type="ECO:0008006" key="9">
    <source>
        <dbReference type="Google" id="ProtNLM"/>
    </source>
</evidence>
<dbReference type="InterPro" id="IPR036458">
    <property type="entry name" value="Na:dicarbo_symporter_sf"/>
</dbReference>
<feature type="transmembrane region" description="Helical" evidence="6">
    <location>
        <begin position="311"/>
        <end position="333"/>
    </location>
</feature>
<feature type="transmembrane region" description="Helical" evidence="6">
    <location>
        <begin position="12"/>
        <end position="30"/>
    </location>
</feature>
<feature type="transmembrane region" description="Helical" evidence="6">
    <location>
        <begin position="340"/>
        <end position="360"/>
    </location>
</feature>
<keyword evidence="5 6" id="KW-0472">Membrane</keyword>
<evidence type="ECO:0000256" key="5">
    <source>
        <dbReference type="ARBA" id="ARBA00023136"/>
    </source>
</evidence>
<evidence type="ECO:0000256" key="1">
    <source>
        <dbReference type="ARBA" id="ARBA00004141"/>
    </source>
</evidence>
<feature type="transmembrane region" description="Helical" evidence="6">
    <location>
        <begin position="366"/>
        <end position="387"/>
    </location>
</feature>
<dbReference type="AlphaFoldDB" id="A0A1L4CZN3"/>
<dbReference type="EMBL" id="CP017834">
    <property type="protein sequence ID" value="APJ03423.1"/>
    <property type="molecule type" value="Genomic_DNA"/>
</dbReference>
<feature type="transmembrane region" description="Helical" evidence="6">
    <location>
        <begin position="42"/>
        <end position="67"/>
    </location>
</feature>
<dbReference type="GO" id="GO:0015293">
    <property type="term" value="F:symporter activity"/>
    <property type="evidence" value="ECO:0007669"/>
    <property type="project" value="InterPro"/>
</dbReference>
<keyword evidence="8" id="KW-1185">Reference proteome</keyword>
<comment type="subcellular location">
    <subcellularLocation>
        <location evidence="1">Membrane</location>
        <topology evidence="1">Multi-pass membrane protein</topology>
    </subcellularLocation>
</comment>
<gene>
    <name evidence="7" type="ORF">AXG55_05690</name>
</gene>
<dbReference type="PRINTS" id="PR00173">
    <property type="entry name" value="EDTRNSPORT"/>
</dbReference>
<dbReference type="SUPFAM" id="SSF118215">
    <property type="entry name" value="Proton glutamate symport protein"/>
    <property type="match status" value="1"/>
</dbReference>
<evidence type="ECO:0000256" key="6">
    <source>
        <dbReference type="SAM" id="Phobius"/>
    </source>
</evidence>
<keyword evidence="4 6" id="KW-1133">Transmembrane helix</keyword>
<sequence length="422" mass="46761">MINKLKDILLNHWTILISMSLGLIYGIFYPKVAHNTHFIGDIYLDLLQITVIPIMMTAIICGFYNIFHNSDSIYYLKRLSILYLVIMISTAVLSVTLSFVISPGSNLSSATIQLLNNGIGNSESTLKNLNNIIVSDNFFSYVQNILPVNIIRSIYERKDISILIFSILLGIALGVTNHPNVAVAISFFDGIFLAFMKIVNILLYLLPFGIFFLISGFISNLGYDTLKSLFDLIALIYIIVIIMFLIFLFIISKKRKIHPLHVMRKLKNAYLIAFGTSSSFAAMPAAMLALTNEFKIDKKNVELIMPLGTSIFKPGIMIRSITIAIFLMNLYHIPIKMNSLATLFFTSLATSIASTAGPAILSATTFGIVLSPLGIPPAVGIFLLLSIEPLIDPITSMLNVQSNCTITVLVAKDEKKSKKDKI</sequence>
<accession>A0A1L4CZN3</accession>
<reference evidence="7 8" key="1">
    <citation type="submission" date="2016-10" db="EMBL/GenBank/DDBJ databases">
        <title>Silvanigrella aquatica sp. nov., isolated from a freshwater lake located in the Black Forest, Germany, description of Silvanigrellaceae fam. nov., Silvanigrellales ord. nov., reclassification of the order Bdellovibrionales in the class Oligoflexia, reclassification of the families Bacteriovoracaceae and Halobacteriovoraceae in the new order Bacteriovoracales ord. nov., and reclassification of the family Pseudobacteriovoracaceae in the order Oligoflexiales.</title>
        <authorList>
            <person name="Hahn M.W."/>
            <person name="Schmidt J."/>
            <person name="Koll U."/>
            <person name="Rohde M."/>
            <person name="Verbag S."/>
            <person name="Pitt A."/>
            <person name="Nakai R."/>
            <person name="Naganuma T."/>
            <person name="Lang E."/>
        </authorList>
    </citation>
    <scope>NUCLEOTIDE SEQUENCE [LARGE SCALE GENOMIC DNA]</scope>
    <source>
        <strain evidence="7 8">MWH-Nonnen-W8red</strain>
    </source>
</reference>
<evidence type="ECO:0000313" key="7">
    <source>
        <dbReference type="EMBL" id="APJ03423.1"/>
    </source>
</evidence>
<evidence type="ECO:0000313" key="8">
    <source>
        <dbReference type="Proteomes" id="UP000184731"/>
    </source>
</evidence>
<organism evidence="7 8">
    <name type="scientific">Silvanigrella aquatica</name>
    <dbReference type="NCBI Taxonomy" id="1915309"/>
    <lineage>
        <taxon>Bacteria</taxon>
        <taxon>Pseudomonadati</taxon>
        <taxon>Bdellovibrionota</taxon>
        <taxon>Oligoflexia</taxon>
        <taxon>Silvanigrellales</taxon>
        <taxon>Silvanigrellaceae</taxon>
        <taxon>Silvanigrella</taxon>
    </lineage>
</organism>
<keyword evidence="3 6" id="KW-0812">Transmembrane</keyword>
<dbReference type="PANTHER" id="PTHR42865:SF10">
    <property type="entry name" value="SODIUM:DICARBOXYLATE SYMPORTER FAMILY PROTEIN"/>
    <property type="match status" value="1"/>
</dbReference>
<dbReference type="KEGG" id="saqi:AXG55_05690"/>
<feature type="transmembrane region" description="Helical" evidence="6">
    <location>
        <begin position="229"/>
        <end position="250"/>
    </location>
</feature>
<proteinExistence type="predicted"/>
<evidence type="ECO:0000256" key="2">
    <source>
        <dbReference type="ARBA" id="ARBA00022448"/>
    </source>
</evidence>
<dbReference type="Proteomes" id="UP000184731">
    <property type="component" value="Chromosome"/>
</dbReference>
<feature type="transmembrane region" description="Helical" evidence="6">
    <location>
        <begin position="162"/>
        <end position="195"/>
    </location>
</feature>
<evidence type="ECO:0000256" key="3">
    <source>
        <dbReference type="ARBA" id="ARBA00022692"/>
    </source>
</evidence>